<dbReference type="EMBL" id="JAKJKU010000003">
    <property type="protein sequence ID" value="MCF6774323.1"/>
    <property type="molecule type" value="Genomic_DNA"/>
</dbReference>
<dbReference type="Proteomes" id="UP001200604">
    <property type="component" value="Unassembled WGS sequence"/>
</dbReference>
<protein>
    <submittedName>
        <fullName evidence="3">DUF3592 domain-containing protein</fullName>
    </submittedName>
</protein>
<keyword evidence="2" id="KW-0812">Transmembrane</keyword>
<name>A0ABS9HMK3_9CORY</name>
<organism evidence="3 4">
    <name type="scientific">Corynebacterium parakroppenstedtii</name>
    <dbReference type="NCBI Taxonomy" id="2828363"/>
    <lineage>
        <taxon>Bacteria</taxon>
        <taxon>Bacillati</taxon>
        <taxon>Actinomycetota</taxon>
        <taxon>Actinomycetes</taxon>
        <taxon>Mycobacteriales</taxon>
        <taxon>Corynebacteriaceae</taxon>
        <taxon>Corynebacterium</taxon>
    </lineage>
</organism>
<comment type="caution">
    <text evidence="3">The sequence shown here is derived from an EMBL/GenBank/DDBJ whole genome shotgun (WGS) entry which is preliminary data.</text>
</comment>
<dbReference type="GeneID" id="92726680"/>
<evidence type="ECO:0000256" key="2">
    <source>
        <dbReference type="SAM" id="Phobius"/>
    </source>
</evidence>
<evidence type="ECO:0000313" key="4">
    <source>
        <dbReference type="Proteomes" id="UP001200604"/>
    </source>
</evidence>
<feature type="compositionally biased region" description="Basic and acidic residues" evidence="1">
    <location>
        <begin position="27"/>
        <end position="46"/>
    </location>
</feature>
<dbReference type="RefSeq" id="WP_052722120.1">
    <property type="nucleotide sequence ID" value="NZ_JAFFSY010000002.1"/>
</dbReference>
<keyword evidence="2" id="KW-1133">Transmembrane helix</keyword>
<feature type="transmembrane region" description="Helical" evidence="2">
    <location>
        <begin position="60"/>
        <end position="81"/>
    </location>
</feature>
<proteinExistence type="predicted"/>
<reference evidence="3 4" key="1">
    <citation type="submission" date="2022-01" db="EMBL/GenBank/DDBJ databases">
        <title>Identification and Characterization of Corynebacterium sp.</title>
        <authorList>
            <person name="Luo Q."/>
            <person name="Qu P."/>
            <person name="Chen Q."/>
        </authorList>
    </citation>
    <scope>NUCLEOTIDE SEQUENCE [LARGE SCALE GENOMIC DNA]</scope>
    <source>
        <strain evidence="3 4">MC-12</strain>
    </source>
</reference>
<evidence type="ECO:0000256" key="1">
    <source>
        <dbReference type="SAM" id="MobiDB-lite"/>
    </source>
</evidence>
<gene>
    <name evidence="3" type="ORF">L3H44_07870</name>
</gene>
<feature type="transmembrane region" description="Helical" evidence="2">
    <location>
        <begin position="158"/>
        <end position="179"/>
    </location>
</feature>
<keyword evidence="2" id="KW-0472">Membrane</keyword>
<feature type="region of interest" description="Disordered" evidence="1">
    <location>
        <begin position="1"/>
        <end position="46"/>
    </location>
</feature>
<keyword evidence="4" id="KW-1185">Reference proteome</keyword>
<sequence>MNATATHDMNAGNEPTPHGDQTPQTDKSPHDDKPRSTRRPLSRDDAEARIDTVARRCRQVVALIALLMTLVCATLVAGPVYNDIKLHKDKETAIATVNHVGLLRTAISFRDSSGEFHSPNTGVLYPGGLHDGQKVWVEYSRSHPDIVRVQGRTWTLSLLPAVSTFIVTVALSMGAIALINRRAERKKNLYNGHRDR</sequence>
<accession>A0ABS9HMK3</accession>
<evidence type="ECO:0000313" key="3">
    <source>
        <dbReference type="EMBL" id="MCF6774323.1"/>
    </source>
</evidence>